<proteinExistence type="predicted"/>
<keyword evidence="2" id="KW-1185">Reference proteome</keyword>
<dbReference type="Proteomes" id="UP001151760">
    <property type="component" value="Unassembled WGS sequence"/>
</dbReference>
<organism evidence="1 2">
    <name type="scientific">Tanacetum coccineum</name>
    <dbReference type="NCBI Taxonomy" id="301880"/>
    <lineage>
        <taxon>Eukaryota</taxon>
        <taxon>Viridiplantae</taxon>
        <taxon>Streptophyta</taxon>
        <taxon>Embryophyta</taxon>
        <taxon>Tracheophyta</taxon>
        <taxon>Spermatophyta</taxon>
        <taxon>Magnoliopsida</taxon>
        <taxon>eudicotyledons</taxon>
        <taxon>Gunneridae</taxon>
        <taxon>Pentapetalae</taxon>
        <taxon>asterids</taxon>
        <taxon>campanulids</taxon>
        <taxon>Asterales</taxon>
        <taxon>Asteraceae</taxon>
        <taxon>Asteroideae</taxon>
        <taxon>Anthemideae</taxon>
        <taxon>Anthemidinae</taxon>
        <taxon>Tanacetum</taxon>
    </lineage>
</organism>
<reference evidence="1" key="1">
    <citation type="journal article" date="2022" name="Int. J. Mol. Sci.">
        <title>Draft Genome of Tanacetum Coccineum: Genomic Comparison of Closely Related Tanacetum-Family Plants.</title>
        <authorList>
            <person name="Yamashiro T."/>
            <person name="Shiraishi A."/>
            <person name="Nakayama K."/>
            <person name="Satake H."/>
        </authorList>
    </citation>
    <scope>NUCLEOTIDE SEQUENCE</scope>
</reference>
<name>A0ABQ5CT45_9ASTR</name>
<dbReference type="EMBL" id="BQNB010014600">
    <property type="protein sequence ID" value="GJT30128.1"/>
    <property type="molecule type" value="Genomic_DNA"/>
</dbReference>
<reference evidence="1" key="2">
    <citation type="submission" date="2022-01" db="EMBL/GenBank/DDBJ databases">
        <authorList>
            <person name="Yamashiro T."/>
            <person name="Shiraishi A."/>
            <person name="Satake H."/>
            <person name="Nakayama K."/>
        </authorList>
    </citation>
    <scope>NUCLEOTIDE SEQUENCE</scope>
</reference>
<protein>
    <submittedName>
        <fullName evidence="1">Uncharacterized protein</fullName>
    </submittedName>
</protein>
<comment type="caution">
    <text evidence="1">The sequence shown here is derived from an EMBL/GenBank/DDBJ whole genome shotgun (WGS) entry which is preliminary data.</text>
</comment>
<gene>
    <name evidence="1" type="ORF">Tco_0910403</name>
</gene>
<evidence type="ECO:0000313" key="2">
    <source>
        <dbReference type="Proteomes" id="UP001151760"/>
    </source>
</evidence>
<dbReference type="PANTHER" id="PTHR33067">
    <property type="entry name" value="RNA-DIRECTED DNA POLYMERASE-RELATED"/>
    <property type="match status" value="1"/>
</dbReference>
<sequence length="745" mass="86046">MNGLYASDGEINLEKNDNLISNDYAVKLCLKYEVRKGKKLVKKELMVLLRGEIYFSQFILNPEENEFEPGLIFGRPFLCYANAMVNFEEGTITIQPDFDPFLLSSDEEKNPNLDDLETLLDFDIEEAPQTETDLSPLVCKMGKGIGIPLTQEETEKRALAHNISMRYEILEEVRPVIETLAYNDKYRKLLDEIWADKVRLDGMVKPKEERVMVKVKGQMLKEKKDPGAFIFPIRTYEQLGRDDIRKEERNITMINYTEAEVAGRLVNVLCQVGFTTLSAKFLILEIPVDQDAPIVVGRGFLDTIGGNIDIPNRIFTTFDRLTRQTFRAAKSEKIRIAESDSDDEEDYVIKRNKMGTPIHNSRPIRYQNNTNPAENMTLSTLESVINPFRKISVWKKAVSFLGSLLAKLRDVEWKTDYKMCYSNPKLETGQWKTEIRLTDPYGNIYMQAFVTKPTKRKLSKTGSASVLVVKPPHLLDYLKTAALTLGAYDHEAGSSHAKRYQNVETVKEALLLDVHYEFLDWRGCSREAKSCYNSRLTTLFPRLIYSPQIMDWQLLHKIGCGDEIDQMLKISLKEAQSEEEILFFVAWVRAFNINEPIYPELCRKFYDTYEFDEVCAGDELQSKKIISFRLGGRAHSLTLLEFARRLGLYHAKELEEDEWVCECGLGNCKMDEKKGSWKPKRQSDLLWTTLRELIDSEDRLIPDIPVDDVQRVAAHRAPRVQRALMHDLYERMGSMEIRQKAIERM</sequence>
<accession>A0ABQ5CT45</accession>
<evidence type="ECO:0000313" key="1">
    <source>
        <dbReference type="EMBL" id="GJT30128.1"/>
    </source>
</evidence>